<dbReference type="GO" id="GO:0005886">
    <property type="term" value="C:plasma membrane"/>
    <property type="evidence" value="ECO:0007669"/>
    <property type="project" value="UniProtKB-SubCell"/>
</dbReference>
<dbReference type="OrthoDB" id="9784202at2"/>
<dbReference type="PANTHER" id="PTHR30086">
    <property type="entry name" value="ARGININE EXPORTER PROTEIN ARGO"/>
    <property type="match status" value="1"/>
</dbReference>
<evidence type="ECO:0000256" key="4">
    <source>
        <dbReference type="ARBA" id="ARBA00022989"/>
    </source>
</evidence>
<evidence type="ECO:0000313" key="8">
    <source>
        <dbReference type="EMBL" id="QRO86314.1"/>
    </source>
</evidence>
<dbReference type="AlphaFoldDB" id="A0A2T4PQY4"/>
<evidence type="ECO:0000256" key="3">
    <source>
        <dbReference type="ARBA" id="ARBA00022692"/>
    </source>
</evidence>
<evidence type="ECO:0000313" key="10">
    <source>
        <dbReference type="Proteomes" id="UP000627155"/>
    </source>
</evidence>
<comment type="subcellular location">
    <subcellularLocation>
        <location evidence="1">Cell membrane</location>
        <topology evidence="1">Multi-pass membrane protein</topology>
    </subcellularLocation>
</comment>
<dbReference type="PIRSF" id="PIRSF006324">
    <property type="entry name" value="LeuE"/>
    <property type="match status" value="1"/>
</dbReference>
<evidence type="ECO:0000256" key="6">
    <source>
        <dbReference type="SAM" id="Phobius"/>
    </source>
</evidence>
<reference evidence="8 10" key="3">
    <citation type="submission" date="2021-02" db="EMBL/GenBank/DDBJ databases">
        <title>FDA dAtabase for Regulatory Grade micrObial Sequences (FDA-ARGOS): Supporting development and validation of Infectious Disease Dx tests.</title>
        <authorList>
            <person name="Sproer C."/>
            <person name="Gronow S."/>
            <person name="Severitt S."/>
            <person name="Schroder I."/>
            <person name="Tallon L."/>
            <person name="Sadzewicz L."/>
            <person name="Zhao X."/>
            <person name="Boylan J."/>
            <person name="Ott S."/>
            <person name="Bowen H."/>
            <person name="Vavikolanu K."/>
            <person name="Mehta A."/>
            <person name="Aluvathingal J."/>
            <person name="Nadendla S."/>
            <person name="Lowell S."/>
            <person name="Myers T."/>
            <person name="Yan Y."/>
            <person name="Sichtig H."/>
        </authorList>
    </citation>
    <scope>NUCLEOTIDE SEQUENCE [LARGE SCALE GENOMIC DNA]</scope>
    <source>
        <strain evidence="8 10">FDAARGOS_1207</strain>
    </source>
</reference>
<feature type="transmembrane region" description="Helical" evidence="6">
    <location>
        <begin position="67"/>
        <end position="86"/>
    </location>
</feature>
<dbReference type="Proteomes" id="UP000627155">
    <property type="component" value="Chromosome"/>
</dbReference>
<keyword evidence="4 6" id="KW-1133">Transmembrane helix</keyword>
<keyword evidence="10" id="KW-1185">Reference proteome</keyword>
<proteinExistence type="predicted"/>
<feature type="transmembrane region" description="Helical" evidence="6">
    <location>
        <begin position="148"/>
        <end position="173"/>
    </location>
</feature>
<gene>
    <name evidence="7" type="ORF">BU072_11820</name>
    <name evidence="8" type="ORF">I6J37_01765</name>
</gene>
<dbReference type="EMBL" id="PZFK01000030">
    <property type="protein sequence ID" value="PTI28356.1"/>
    <property type="molecule type" value="Genomic_DNA"/>
</dbReference>
<sequence length="206" mass="23057">MDNWLSFIVIALMIIIIPGPDFFIVLNNTLKGDARNGIMAGLGISSAHVFYSALAAFGLIFILTSSYYVFTGIKILGSIYIAYLGVKSILNAKKTFNITTHPTGPSQVKLTLSYKQGFLSTIFNPKAILFYVSILPQFITKQDGSMKIIMLSSLFILTVFVWFFLCSFLFNYIRQLFNNHKFKSILDYAIGTVLIGLAISIFKLEK</sequence>
<dbReference type="RefSeq" id="WP_103323494.1">
    <property type="nucleotide sequence ID" value="NZ_CANQVP010000120.1"/>
</dbReference>
<dbReference type="EMBL" id="CP069486">
    <property type="protein sequence ID" value="QRO86314.1"/>
    <property type="molecule type" value="Genomic_DNA"/>
</dbReference>
<dbReference type="Proteomes" id="UP000241209">
    <property type="component" value="Unassembled WGS sequence"/>
</dbReference>
<organism evidence="7 9">
    <name type="scientific">Mammaliicoccus vitulinus</name>
    <dbReference type="NCBI Taxonomy" id="71237"/>
    <lineage>
        <taxon>Bacteria</taxon>
        <taxon>Bacillati</taxon>
        <taxon>Bacillota</taxon>
        <taxon>Bacilli</taxon>
        <taxon>Bacillales</taxon>
        <taxon>Staphylococcaceae</taxon>
        <taxon>Mammaliicoccus</taxon>
    </lineage>
</organism>
<dbReference type="STRING" id="1167632.GCA_000286335_01242"/>
<evidence type="ECO:0000313" key="9">
    <source>
        <dbReference type="Proteomes" id="UP000241209"/>
    </source>
</evidence>
<evidence type="ECO:0000313" key="7">
    <source>
        <dbReference type="EMBL" id="PTI28356.1"/>
    </source>
</evidence>
<evidence type="ECO:0000256" key="1">
    <source>
        <dbReference type="ARBA" id="ARBA00004651"/>
    </source>
</evidence>
<keyword evidence="2" id="KW-1003">Cell membrane</keyword>
<dbReference type="Pfam" id="PF01810">
    <property type="entry name" value="LysE"/>
    <property type="match status" value="1"/>
</dbReference>
<keyword evidence="5 6" id="KW-0472">Membrane</keyword>
<keyword evidence="3 6" id="KW-0812">Transmembrane</keyword>
<feature type="transmembrane region" description="Helical" evidence="6">
    <location>
        <begin position="6"/>
        <end position="26"/>
    </location>
</feature>
<accession>A0A2T4PQY4</accession>
<protein>
    <submittedName>
        <fullName evidence="7">LysE family translocator</fullName>
    </submittedName>
</protein>
<evidence type="ECO:0000256" key="5">
    <source>
        <dbReference type="ARBA" id="ARBA00023136"/>
    </source>
</evidence>
<reference evidence="7 9" key="1">
    <citation type="journal article" date="2016" name="Front. Microbiol.">
        <title>Comprehensive Phylogenetic Analysis of Bovine Non-aureus Staphylococci Species Based on Whole-Genome Sequencing.</title>
        <authorList>
            <person name="Naushad S."/>
            <person name="Barkema H.W."/>
            <person name="Luby C."/>
            <person name="Condas L.A."/>
            <person name="Nobrega D.B."/>
            <person name="Carson D.A."/>
            <person name="De Buck J."/>
        </authorList>
    </citation>
    <scope>NUCLEOTIDE SEQUENCE [LARGE SCALE GENOMIC DNA]</scope>
    <source>
        <strain evidence="7 9">SNUC 2204</strain>
    </source>
</reference>
<name>A0A2T4PQY4_9STAP</name>
<feature type="transmembrane region" description="Helical" evidence="6">
    <location>
        <begin position="185"/>
        <end position="204"/>
    </location>
</feature>
<dbReference type="InterPro" id="IPR001123">
    <property type="entry name" value="LeuE-type"/>
</dbReference>
<feature type="transmembrane region" description="Helical" evidence="6">
    <location>
        <begin position="38"/>
        <end position="61"/>
    </location>
</feature>
<reference evidence="7" key="2">
    <citation type="submission" date="2018-03" db="EMBL/GenBank/DDBJ databases">
        <authorList>
            <person name="Keele B.F."/>
        </authorList>
    </citation>
    <scope>NUCLEOTIDE SEQUENCE</scope>
    <source>
        <strain evidence="7">SNUC 2204</strain>
    </source>
</reference>
<evidence type="ECO:0000256" key="2">
    <source>
        <dbReference type="ARBA" id="ARBA00022475"/>
    </source>
</evidence>
<dbReference type="GO" id="GO:0015171">
    <property type="term" value="F:amino acid transmembrane transporter activity"/>
    <property type="evidence" value="ECO:0007669"/>
    <property type="project" value="TreeGrafter"/>
</dbReference>
<dbReference type="PANTHER" id="PTHR30086:SF20">
    <property type="entry name" value="ARGININE EXPORTER PROTEIN ARGO-RELATED"/>
    <property type="match status" value="1"/>
</dbReference>